<feature type="non-terminal residue" evidence="2">
    <location>
        <position position="1"/>
    </location>
</feature>
<feature type="region of interest" description="Disordered" evidence="1">
    <location>
        <begin position="1"/>
        <end position="182"/>
    </location>
</feature>
<dbReference type="AlphaFoldDB" id="A0A9K3GMU5"/>
<evidence type="ECO:0000313" key="2">
    <source>
        <dbReference type="EMBL" id="GIQ89654.1"/>
    </source>
</evidence>
<feature type="compositionally biased region" description="Basic and acidic residues" evidence="1">
    <location>
        <begin position="105"/>
        <end position="120"/>
    </location>
</feature>
<proteinExistence type="predicted"/>
<evidence type="ECO:0000313" key="3">
    <source>
        <dbReference type="Proteomes" id="UP000265618"/>
    </source>
</evidence>
<accession>A0A9K3GMU5</accession>
<feature type="compositionally biased region" description="Low complexity" evidence="1">
    <location>
        <begin position="126"/>
        <end position="139"/>
    </location>
</feature>
<gene>
    <name evidence="2" type="ORF">KIPB_012181</name>
</gene>
<feature type="compositionally biased region" description="Basic and acidic residues" evidence="1">
    <location>
        <begin position="33"/>
        <end position="67"/>
    </location>
</feature>
<dbReference type="EMBL" id="BDIP01005279">
    <property type="protein sequence ID" value="GIQ89654.1"/>
    <property type="molecule type" value="Genomic_DNA"/>
</dbReference>
<organism evidence="2 3">
    <name type="scientific">Kipferlia bialata</name>
    <dbReference type="NCBI Taxonomy" id="797122"/>
    <lineage>
        <taxon>Eukaryota</taxon>
        <taxon>Metamonada</taxon>
        <taxon>Carpediemonas-like organisms</taxon>
        <taxon>Kipferlia</taxon>
    </lineage>
</organism>
<reference evidence="2 3" key="1">
    <citation type="journal article" date="2018" name="PLoS ONE">
        <title>The draft genome of Kipferlia bialata reveals reductive genome evolution in fornicate parasites.</title>
        <authorList>
            <person name="Tanifuji G."/>
            <person name="Takabayashi S."/>
            <person name="Kume K."/>
            <person name="Takagi M."/>
            <person name="Nakayama T."/>
            <person name="Kamikawa R."/>
            <person name="Inagaki Y."/>
            <person name="Hashimoto T."/>
        </authorList>
    </citation>
    <scope>NUCLEOTIDE SEQUENCE [LARGE SCALE GENOMIC DNA]</scope>
    <source>
        <strain evidence="2">NY0173</strain>
    </source>
</reference>
<protein>
    <submittedName>
        <fullName evidence="2">Uncharacterized protein</fullName>
    </submittedName>
</protein>
<feature type="non-terminal residue" evidence="2">
    <location>
        <position position="182"/>
    </location>
</feature>
<evidence type="ECO:0000256" key="1">
    <source>
        <dbReference type="SAM" id="MobiDB-lite"/>
    </source>
</evidence>
<name>A0A9K3GMU5_9EUKA</name>
<dbReference type="Proteomes" id="UP000265618">
    <property type="component" value="Unassembled WGS sequence"/>
</dbReference>
<comment type="caution">
    <text evidence="2">The sequence shown here is derived from an EMBL/GenBank/DDBJ whole genome shotgun (WGS) entry which is preliminary data.</text>
</comment>
<keyword evidence="3" id="KW-1185">Reference proteome</keyword>
<sequence>QRERERNKTGKLSRHPSLEEGREGEGEEEVEVEREREERDDEWQRHVAREVHRERATGYDGKGRAGGEGETLLSDLPLYDSVWEEGSEEEPRPLVSPRPHNRPSRHTDREIERGRERQGDSGDGVTALSFTTSTTDLLLGVTEGTDQDGHSTYPAHTDRSRVSKANTTSPGLSRDLSAIAFP</sequence>